<gene>
    <name evidence="1" type="ORF">SAY87_000217</name>
</gene>
<accession>A0AAN7GEZ3</accession>
<protein>
    <submittedName>
        <fullName evidence="1">Uncharacterized protein</fullName>
    </submittedName>
</protein>
<reference evidence="1 2" key="1">
    <citation type="journal article" date="2023" name="Hortic Res">
        <title>Pangenome of water caltrop reveals structural variations and asymmetric subgenome divergence after allopolyploidization.</title>
        <authorList>
            <person name="Zhang X."/>
            <person name="Chen Y."/>
            <person name="Wang L."/>
            <person name="Yuan Y."/>
            <person name="Fang M."/>
            <person name="Shi L."/>
            <person name="Lu R."/>
            <person name="Comes H.P."/>
            <person name="Ma Y."/>
            <person name="Chen Y."/>
            <person name="Huang G."/>
            <person name="Zhou Y."/>
            <person name="Zheng Z."/>
            <person name="Qiu Y."/>
        </authorList>
    </citation>
    <scope>NUCLEOTIDE SEQUENCE [LARGE SCALE GENOMIC DNA]</scope>
    <source>
        <tissue evidence="1">Roots</tissue>
    </source>
</reference>
<keyword evidence="2" id="KW-1185">Reference proteome</keyword>
<dbReference type="Proteomes" id="UP001345219">
    <property type="component" value="Chromosome 1"/>
</dbReference>
<dbReference type="AlphaFoldDB" id="A0AAN7GEZ3"/>
<dbReference type="EMBL" id="JAXIOK010000023">
    <property type="protein sequence ID" value="KAK4742216.1"/>
    <property type="molecule type" value="Genomic_DNA"/>
</dbReference>
<evidence type="ECO:0000313" key="2">
    <source>
        <dbReference type="Proteomes" id="UP001345219"/>
    </source>
</evidence>
<sequence length="61" mass="7103">MEQEKLYTNNLKVSVAILRKLSDEWKGQPDKATEPGALQSLKMTLNNFLKKAYRHAMIVRR</sequence>
<name>A0AAN7GEZ3_9MYRT</name>
<organism evidence="1 2">
    <name type="scientific">Trapa incisa</name>
    <dbReference type="NCBI Taxonomy" id="236973"/>
    <lineage>
        <taxon>Eukaryota</taxon>
        <taxon>Viridiplantae</taxon>
        <taxon>Streptophyta</taxon>
        <taxon>Embryophyta</taxon>
        <taxon>Tracheophyta</taxon>
        <taxon>Spermatophyta</taxon>
        <taxon>Magnoliopsida</taxon>
        <taxon>eudicotyledons</taxon>
        <taxon>Gunneridae</taxon>
        <taxon>Pentapetalae</taxon>
        <taxon>rosids</taxon>
        <taxon>malvids</taxon>
        <taxon>Myrtales</taxon>
        <taxon>Lythraceae</taxon>
        <taxon>Trapa</taxon>
    </lineage>
</organism>
<proteinExistence type="predicted"/>
<evidence type="ECO:0000313" key="1">
    <source>
        <dbReference type="EMBL" id="KAK4742216.1"/>
    </source>
</evidence>
<comment type="caution">
    <text evidence="1">The sequence shown here is derived from an EMBL/GenBank/DDBJ whole genome shotgun (WGS) entry which is preliminary data.</text>
</comment>